<dbReference type="Pfam" id="PF14420">
    <property type="entry name" value="Clr5"/>
    <property type="match status" value="1"/>
</dbReference>
<feature type="compositionally biased region" description="Polar residues" evidence="1">
    <location>
        <begin position="80"/>
        <end position="92"/>
    </location>
</feature>
<sequence length="575" mass="64290">MPVPPTAEEWESYRPLIADLYTRRTLKDIRAQLKNVNGFHATERMYKGRLKSWGIEKNKRHNRRPALPPPPPSPPKESARTPSGTVACQSRPTIIKTPSDESDCQHHREPHAPQTSSRSPFSLTPAASPYPKDDGLETRSTTCIGTPQSFPPTPATTLGYRSPDVYDPGDSSGGPEVLCKEIVNCAISILSNLVPGRPPGTGFEDCTPTDDHLAIYRTLQDKLRYESQIRGYFVNSPSSAPTADLRRDVKILLDNFHEAVPIGILSTINQSRDHHAIHQLASCLATSSLDMPRPNSDFIHLAQSLEHLLGMTTFEKFQGLMDRFCEELEGKVVKVLGQRSLVMVYLVFLLNSKKAKSKQQLDNRILSMAMGRMSYVKASYGHDALLVVQFSQFIIGYRNLAKPEGQFDKDVLGMAEDCYNRSEKHLREQEETRGASYAAITDAKSHHGKSCSLLADCRYSQGNANEYAEHRAELHDWSRRLLLMAIGCHVDSPMGTRPYYERHKQKLESWCREAGDTARLRQLEDIEELIRGNEERPKDGPLLPRLQALMSEPPGPGLGSQIGTEKGQLVDGKPD</sequence>
<keyword evidence="4" id="KW-1185">Reference proteome</keyword>
<proteinExistence type="predicted"/>
<name>A0A5Q4BV56_9PEZI</name>
<dbReference type="PANTHER" id="PTHR38788:SF3">
    <property type="entry name" value="CLR5 DOMAIN-CONTAINING PROTEIN"/>
    <property type="match status" value="1"/>
</dbReference>
<feature type="region of interest" description="Disordered" evidence="1">
    <location>
        <begin position="50"/>
        <end position="172"/>
    </location>
</feature>
<organism evidence="3 4">
    <name type="scientific">Colletotrichum shisoi</name>
    <dbReference type="NCBI Taxonomy" id="2078593"/>
    <lineage>
        <taxon>Eukaryota</taxon>
        <taxon>Fungi</taxon>
        <taxon>Dikarya</taxon>
        <taxon>Ascomycota</taxon>
        <taxon>Pezizomycotina</taxon>
        <taxon>Sordariomycetes</taxon>
        <taxon>Hypocreomycetidae</taxon>
        <taxon>Glomerellales</taxon>
        <taxon>Glomerellaceae</taxon>
        <taxon>Colletotrichum</taxon>
        <taxon>Colletotrichum destructivum species complex</taxon>
    </lineage>
</organism>
<reference evidence="3 4" key="1">
    <citation type="journal article" date="2019" name="Sci. Rep.">
        <title>Colletotrichum shisoi sp. nov., an anthracnose pathogen of Perilla frutescens in Japan: molecular phylogenetic, morphological and genomic evidence.</title>
        <authorList>
            <person name="Gan P."/>
            <person name="Tsushima A."/>
            <person name="Hiroyama R."/>
            <person name="Narusaka M."/>
            <person name="Takano Y."/>
            <person name="Narusaka Y."/>
            <person name="Kawaradani M."/>
            <person name="Damm U."/>
            <person name="Shirasu K."/>
        </authorList>
    </citation>
    <scope>NUCLEOTIDE SEQUENCE [LARGE SCALE GENOMIC DNA]</scope>
    <source>
        <strain evidence="3 4">PG-2018a</strain>
    </source>
</reference>
<dbReference type="PANTHER" id="PTHR38788">
    <property type="entry name" value="CLR5 DOMAIN-CONTAINING PROTEIN"/>
    <property type="match status" value="1"/>
</dbReference>
<comment type="caution">
    <text evidence="3">The sequence shown here is derived from an EMBL/GenBank/DDBJ whole genome shotgun (WGS) entry which is preliminary data.</text>
</comment>
<feature type="compositionally biased region" description="Pro residues" evidence="1">
    <location>
        <begin position="66"/>
        <end position="75"/>
    </location>
</feature>
<evidence type="ECO:0000256" key="1">
    <source>
        <dbReference type="SAM" id="MobiDB-lite"/>
    </source>
</evidence>
<dbReference type="OrthoDB" id="5308957at2759"/>
<dbReference type="AlphaFoldDB" id="A0A5Q4BV56"/>
<dbReference type="EMBL" id="PUHP01000413">
    <property type="protein sequence ID" value="TQN70214.1"/>
    <property type="molecule type" value="Genomic_DNA"/>
</dbReference>
<feature type="compositionally biased region" description="Polar residues" evidence="1">
    <location>
        <begin position="113"/>
        <end position="122"/>
    </location>
</feature>
<dbReference type="Proteomes" id="UP000326340">
    <property type="component" value="Unassembled WGS sequence"/>
</dbReference>
<dbReference type="InterPro" id="IPR025676">
    <property type="entry name" value="Clr5_dom"/>
</dbReference>
<protein>
    <recommendedName>
        <fullName evidence="2">Clr5 domain-containing protein</fullName>
    </recommendedName>
</protein>
<gene>
    <name evidence="3" type="ORF">CSHISOI_05335</name>
</gene>
<feature type="non-terminal residue" evidence="3">
    <location>
        <position position="575"/>
    </location>
</feature>
<feature type="domain" description="Clr5" evidence="2">
    <location>
        <begin position="7"/>
        <end position="57"/>
    </location>
</feature>
<evidence type="ECO:0000313" key="3">
    <source>
        <dbReference type="EMBL" id="TQN70214.1"/>
    </source>
</evidence>
<evidence type="ECO:0000259" key="2">
    <source>
        <dbReference type="Pfam" id="PF14420"/>
    </source>
</evidence>
<accession>A0A5Q4BV56</accession>
<feature type="compositionally biased region" description="Polar residues" evidence="1">
    <location>
        <begin position="138"/>
        <end position="148"/>
    </location>
</feature>
<feature type="region of interest" description="Disordered" evidence="1">
    <location>
        <begin position="532"/>
        <end position="575"/>
    </location>
</feature>
<evidence type="ECO:0000313" key="4">
    <source>
        <dbReference type="Proteomes" id="UP000326340"/>
    </source>
</evidence>